<dbReference type="RefSeq" id="WP_010229172.1">
    <property type="nucleotide sequence ID" value="NZ_CP007217.1"/>
</dbReference>
<dbReference type="Gene3D" id="3.90.199.10">
    <property type="entry name" value="Topoisomerase II, domain 5"/>
    <property type="match status" value="1"/>
</dbReference>
<dbReference type="SMART" id="SM00434">
    <property type="entry name" value="TOP4c"/>
    <property type="match status" value="1"/>
</dbReference>
<dbReference type="PANTHER" id="PTHR43493:SF5">
    <property type="entry name" value="DNA GYRASE SUBUNIT A, CHLOROPLASTIC_MITOCHONDRIAL"/>
    <property type="match status" value="1"/>
</dbReference>
<keyword evidence="3 6" id="KW-0799">Topoisomerase</keyword>
<dbReference type="InterPro" id="IPR013760">
    <property type="entry name" value="Topo_IIA-like_dom_sf"/>
</dbReference>
<keyword evidence="4 6" id="KW-0238">DNA-binding</keyword>
<dbReference type="SUPFAM" id="SSF56719">
    <property type="entry name" value="Type II DNA topoisomerase"/>
    <property type="match status" value="1"/>
</dbReference>
<reference evidence="8 9" key="1">
    <citation type="submission" date="2014-02" db="EMBL/GenBank/DDBJ databases">
        <authorList>
            <person name="Chen C."/>
            <person name="Conrad T.A."/>
            <person name="Zhou Z."/>
            <person name="Lai Z."/>
            <person name="Zhong G."/>
        </authorList>
    </citation>
    <scope>NUCLEOTIDE SEQUENCE [LARGE SCALE GENOMIC DNA]</scope>
    <source>
        <strain evidence="8 9">Nigg3-28</strain>
    </source>
</reference>
<comment type="catalytic activity">
    <reaction evidence="1 6">
        <text>ATP-dependent breakage, passage and rejoining of double-stranded DNA.</text>
        <dbReference type="EC" id="5.6.2.2"/>
    </reaction>
</comment>
<dbReference type="GO" id="GO:0003918">
    <property type="term" value="F:DNA topoisomerase type II (double strand cut, ATP-hydrolyzing) activity"/>
    <property type="evidence" value="ECO:0007669"/>
    <property type="project" value="UniProtKB-EC"/>
</dbReference>
<dbReference type="PATRIC" id="fig|83560.10.peg.31"/>
<accession>A0A069ZWP0</accession>
<dbReference type="Proteomes" id="UP000260363">
    <property type="component" value="Chromosome"/>
</dbReference>
<dbReference type="InterPro" id="IPR050220">
    <property type="entry name" value="Type_II_DNA_Topoisomerases"/>
</dbReference>
<dbReference type="GO" id="GO:0009330">
    <property type="term" value="C:DNA topoisomerase type II (double strand cut, ATP-hydrolyzing) complex"/>
    <property type="evidence" value="ECO:0007669"/>
    <property type="project" value="TreeGrafter"/>
</dbReference>
<comment type="similarity">
    <text evidence="2">Belongs to the type II topoisomerase GyrA/ParC subunit family.</text>
</comment>
<sequence length="490" mass="55000">MSNISDLFKTHFTQYASYVILERAIPHVLDGLKPVQRRLLWTLFRMDDGKMHKVANIAGRTMALHPHGDAPIVEALVVLANKGFLIETQGNFGNPLTGDPHAAARYIEARLSPLAKEVLFNTDLMTFHDSYDGREQEPDILAAKIPLLLLHGVDGIAVGMTTKIFPHNFCDLLKAQIAILNDQPFSLFPDFASGGSMDASDYQDGLGSIVLRATIDIVNDKTLLIKEICPSTTTETLIRSIENAAKRGIIKIDSIQDFSTDLPHIEIKLPKGVHAKDLLQPLYAHTECQVVLTSRPTAIYQGKPWETSVSEILRLQTETLQSYLKKELLILEDSLTREHYHKTLEYLFIKHKLYDTVRAMLSKRKTSPSASVIHNAVTDALAPFLGTLPTPDKQATTQLASLTIKKILCFDENAYEKELLSLEKKRCNVQKDLGQLKKYTILYIKKLLDAYKHLGHRKTKIEKFEDALLGKSIHKKAKEASTIDQEESLV</sequence>
<dbReference type="InterPro" id="IPR013758">
    <property type="entry name" value="Topo_IIA_A/C_ab"/>
</dbReference>
<dbReference type="NCBIfam" id="NF007208">
    <property type="entry name" value="PRK09630.1"/>
    <property type="match status" value="1"/>
</dbReference>
<dbReference type="KEGG" id="cmg:NC81_00160"/>
<protein>
    <submittedName>
        <fullName evidence="8">DNA topoisomerase IV subunit A</fullName>
    </submittedName>
</protein>
<dbReference type="PANTHER" id="PTHR43493">
    <property type="entry name" value="DNA GYRASE/TOPOISOMERASE SUBUNIT A"/>
    <property type="match status" value="1"/>
</dbReference>
<dbReference type="AlphaFoldDB" id="A0A069ZWP0"/>
<evidence type="ECO:0000313" key="9">
    <source>
        <dbReference type="Proteomes" id="UP000260363"/>
    </source>
</evidence>
<dbReference type="InterPro" id="IPR013757">
    <property type="entry name" value="Topo_IIA_A_a_sf"/>
</dbReference>
<name>A0A069ZWP0_CHLMR</name>
<dbReference type="KEGG" id="cmx:DNC_00160"/>
<dbReference type="GO" id="GO:0005524">
    <property type="term" value="F:ATP binding"/>
    <property type="evidence" value="ECO:0007669"/>
    <property type="project" value="InterPro"/>
</dbReference>
<evidence type="ECO:0000256" key="1">
    <source>
        <dbReference type="ARBA" id="ARBA00000185"/>
    </source>
</evidence>
<keyword evidence="5 6" id="KW-0413">Isomerase</keyword>
<feature type="domain" description="Topo IIA-type catalytic" evidence="7">
    <location>
        <begin position="25"/>
        <end position="187"/>
    </location>
</feature>
<dbReference type="Gene3D" id="3.30.1360.40">
    <property type="match status" value="1"/>
</dbReference>
<dbReference type="STRING" id="83560.NC80_00155"/>
<dbReference type="EMBL" id="CP007217">
    <property type="protein sequence ID" value="AJR10136.1"/>
    <property type="molecule type" value="Genomic_DNA"/>
</dbReference>
<feature type="active site" description="O-(5'-phospho-DNA)-tyrosine intermediate" evidence="6">
    <location>
        <position position="106"/>
    </location>
</feature>
<dbReference type="InterPro" id="IPR002205">
    <property type="entry name" value="Topo_IIA_dom_A"/>
</dbReference>
<dbReference type="GO" id="GO:0005737">
    <property type="term" value="C:cytoplasm"/>
    <property type="evidence" value="ECO:0007669"/>
    <property type="project" value="TreeGrafter"/>
</dbReference>
<dbReference type="GO" id="GO:0006265">
    <property type="term" value="P:DNA topological change"/>
    <property type="evidence" value="ECO:0007669"/>
    <property type="project" value="UniProtKB-UniRule"/>
</dbReference>
<evidence type="ECO:0000256" key="5">
    <source>
        <dbReference type="ARBA" id="ARBA00023235"/>
    </source>
</evidence>
<evidence type="ECO:0000256" key="6">
    <source>
        <dbReference type="PROSITE-ProRule" id="PRU01384"/>
    </source>
</evidence>
<proteinExistence type="inferred from homology"/>
<dbReference type="GeneID" id="1245556"/>
<organism evidence="8 9">
    <name type="scientific">Chlamydia muridarum</name>
    <dbReference type="NCBI Taxonomy" id="83560"/>
    <lineage>
        <taxon>Bacteria</taxon>
        <taxon>Pseudomonadati</taxon>
        <taxon>Chlamydiota</taxon>
        <taxon>Chlamydiia</taxon>
        <taxon>Chlamydiales</taxon>
        <taxon>Chlamydiaceae</taxon>
        <taxon>Chlamydia/Chlamydophila group</taxon>
        <taxon>Chlamydia</taxon>
    </lineage>
</organism>
<dbReference type="PROSITE" id="PS52040">
    <property type="entry name" value="TOPO_IIA"/>
    <property type="match status" value="1"/>
</dbReference>
<evidence type="ECO:0000259" key="7">
    <source>
        <dbReference type="PROSITE" id="PS52040"/>
    </source>
</evidence>
<dbReference type="Pfam" id="PF00521">
    <property type="entry name" value="DNA_topoisoIV"/>
    <property type="match status" value="1"/>
</dbReference>
<evidence type="ECO:0000256" key="3">
    <source>
        <dbReference type="ARBA" id="ARBA00023029"/>
    </source>
</evidence>
<evidence type="ECO:0000256" key="2">
    <source>
        <dbReference type="ARBA" id="ARBA00008263"/>
    </source>
</evidence>
<dbReference type="Gene3D" id="1.10.268.10">
    <property type="entry name" value="Topoisomerase, domain 3"/>
    <property type="match status" value="1"/>
</dbReference>
<gene>
    <name evidence="8" type="ORF">BD36_00165</name>
</gene>
<dbReference type="GO" id="GO:0003677">
    <property type="term" value="F:DNA binding"/>
    <property type="evidence" value="ECO:0007669"/>
    <property type="project" value="UniProtKB-UniRule"/>
</dbReference>
<evidence type="ECO:0000313" key="8">
    <source>
        <dbReference type="EMBL" id="AJR10136.1"/>
    </source>
</evidence>
<dbReference type="KEGG" id="cmm:NC80_00155"/>
<evidence type="ECO:0000256" key="4">
    <source>
        <dbReference type="ARBA" id="ARBA00023125"/>
    </source>
</evidence>